<evidence type="ECO:0000313" key="3">
    <source>
        <dbReference type="Proteomes" id="UP000735302"/>
    </source>
</evidence>
<dbReference type="AlphaFoldDB" id="A0AAV3ZJC7"/>
<protein>
    <submittedName>
        <fullName evidence="2">Uncharacterized protein</fullName>
    </submittedName>
</protein>
<sequence>MEFSLSQRALVVLAVIICTMTQYAKTDSSQETQPQARASSPEIKVCYNVQSIERNPTTDGNIFTVTFTSDVEDLSLAYCINYTCKIPSPRRVLPGRSCMFSFKVPHDAPIAYVIFSTKGEYHRYMEIKLDNNGTESMSETLDSTELQDVLINPPEEAVYNPGEDVTVKVDSQYPIDQTRTSPLNRTRIAGWRSVLCDIEKKKLLEDRWPRDLIKLVPEPPEDEYENLNGSMTFIIKTSTRPMSGFLSFIQLLYSHLIMRLTLAQVYVVRPAHQNGPYPDGFIYVYSKPNASCK</sequence>
<accession>A0AAV3ZJC7</accession>
<organism evidence="2 3">
    <name type="scientific">Plakobranchus ocellatus</name>
    <dbReference type="NCBI Taxonomy" id="259542"/>
    <lineage>
        <taxon>Eukaryota</taxon>
        <taxon>Metazoa</taxon>
        <taxon>Spiralia</taxon>
        <taxon>Lophotrochozoa</taxon>
        <taxon>Mollusca</taxon>
        <taxon>Gastropoda</taxon>
        <taxon>Heterobranchia</taxon>
        <taxon>Euthyneura</taxon>
        <taxon>Panpulmonata</taxon>
        <taxon>Sacoglossa</taxon>
        <taxon>Placobranchoidea</taxon>
        <taxon>Plakobranchidae</taxon>
        <taxon>Plakobranchus</taxon>
    </lineage>
</organism>
<keyword evidence="3" id="KW-1185">Reference proteome</keyword>
<evidence type="ECO:0000256" key="1">
    <source>
        <dbReference type="SAM" id="SignalP"/>
    </source>
</evidence>
<evidence type="ECO:0000313" key="2">
    <source>
        <dbReference type="EMBL" id="GFN94602.1"/>
    </source>
</evidence>
<gene>
    <name evidence="2" type="ORF">PoB_002110800</name>
</gene>
<dbReference type="EMBL" id="BLXT01002468">
    <property type="protein sequence ID" value="GFN94602.1"/>
    <property type="molecule type" value="Genomic_DNA"/>
</dbReference>
<keyword evidence="1" id="KW-0732">Signal</keyword>
<reference evidence="2 3" key="1">
    <citation type="journal article" date="2021" name="Elife">
        <title>Chloroplast acquisition without the gene transfer in kleptoplastic sea slugs, Plakobranchus ocellatus.</title>
        <authorList>
            <person name="Maeda T."/>
            <person name="Takahashi S."/>
            <person name="Yoshida T."/>
            <person name="Shimamura S."/>
            <person name="Takaki Y."/>
            <person name="Nagai Y."/>
            <person name="Toyoda A."/>
            <person name="Suzuki Y."/>
            <person name="Arimoto A."/>
            <person name="Ishii H."/>
            <person name="Satoh N."/>
            <person name="Nishiyama T."/>
            <person name="Hasebe M."/>
            <person name="Maruyama T."/>
            <person name="Minagawa J."/>
            <person name="Obokata J."/>
            <person name="Shigenobu S."/>
        </authorList>
    </citation>
    <scope>NUCLEOTIDE SEQUENCE [LARGE SCALE GENOMIC DNA]</scope>
</reference>
<feature type="signal peptide" evidence="1">
    <location>
        <begin position="1"/>
        <end position="26"/>
    </location>
</feature>
<name>A0AAV3ZJC7_9GAST</name>
<dbReference type="Proteomes" id="UP000735302">
    <property type="component" value="Unassembled WGS sequence"/>
</dbReference>
<feature type="chain" id="PRO_5043562379" evidence="1">
    <location>
        <begin position="27"/>
        <end position="293"/>
    </location>
</feature>
<comment type="caution">
    <text evidence="2">The sequence shown here is derived from an EMBL/GenBank/DDBJ whole genome shotgun (WGS) entry which is preliminary data.</text>
</comment>
<proteinExistence type="predicted"/>